<accession>A0A2H0U8U5</accession>
<feature type="non-terminal residue" evidence="7">
    <location>
        <position position="354"/>
    </location>
</feature>
<reference evidence="8" key="1">
    <citation type="submission" date="2017-09" db="EMBL/GenBank/DDBJ databases">
        <title>Depth-based differentiation of microbial function through sediment-hosted aquifers and enrichment of novel symbionts in the deep terrestrial subsurface.</title>
        <authorList>
            <person name="Probst A.J."/>
            <person name="Ladd B."/>
            <person name="Jarett J.K."/>
            <person name="Geller-Mcgrath D.E."/>
            <person name="Sieber C.M.K."/>
            <person name="Emerson J.B."/>
            <person name="Anantharaman K."/>
            <person name="Thomas B.C."/>
            <person name="Malmstrom R."/>
            <person name="Stieglmeier M."/>
            <person name="Klingl A."/>
            <person name="Woyke T."/>
            <person name="Ryan C.M."/>
            <person name="Banfield J.F."/>
        </authorList>
    </citation>
    <scope>NUCLEOTIDE SEQUENCE [LARGE SCALE GENOMIC DNA]</scope>
</reference>
<dbReference type="GO" id="GO:0000725">
    <property type="term" value="P:recombinational repair"/>
    <property type="evidence" value="ECO:0007669"/>
    <property type="project" value="TreeGrafter"/>
</dbReference>
<dbReference type="GO" id="GO:0033202">
    <property type="term" value="C:DNA helicase complex"/>
    <property type="evidence" value="ECO:0007669"/>
    <property type="project" value="TreeGrafter"/>
</dbReference>
<evidence type="ECO:0000259" key="6">
    <source>
        <dbReference type="PROSITE" id="PS51198"/>
    </source>
</evidence>
<evidence type="ECO:0000256" key="1">
    <source>
        <dbReference type="ARBA" id="ARBA00022741"/>
    </source>
</evidence>
<sequence>MSVEVRAVAIDPAGSYLVQAPAGSGKTELLTRRILKLLSVVDEPEEILALTFTRKAAAEMRGRVVDALNMPRPQDPDSHRMDTWLLACEANARSQARGWHLADHPSRLRMMTLDSFTHALARQLPLLSGLGDMPSPSTHVMPLYREAAESAVATLMKRSANKAQAVLLHQDHNMVALIGLLADMLGKRDQWLREVQLHAGDPSGLRAMLEQGLSGIMAQKLDSCAAMIPIEVRGALPPLMQVAGMNLQDPVLGGIDAWPDADVQAITTWQRIADFLLTKSDAAFRKRVDKNAGFPPDKAFLESKQQFQQMLEILSCINGLAARLHELRDLPPEPRFDDGQWQVLEGQLSLLLLA</sequence>
<dbReference type="EMBL" id="PFBM01000005">
    <property type="protein sequence ID" value="PIR82821.1"/>
    <property type="molecule type" value="Genomic_DNA"/>
</dbReference>
<dbReference type="Gene3D" id="3.40.50.300">
    <property type="entry name" value="P-loop containing nucleotide triphosphate hydrolases"/>
    <property type="match status" value="1"/>
</dbReference>
<proteinExistence type="predicted"/>
<evidence type="ECO:0000256" key="3">
    <source>
        <dbReference type="ARBA" id="ARBA00022806"/>
    </source>
</evidence>
<keyword evidence="4 5" id="KW-0067">ATP-binding</keyword>
<dbReference type="GO" id="GO:0003677">
    <property type="term" value="F:DNA binding"/>
    <property type="evidence" value="ECO:0007669"/>
    <property type="project" value="InterPro"/>
</dbReference>
<dbReference type="GO" id="GO:0005829">
    <property type="term" value="C:cytosol"/>
    <property type="evidence" value="ECO:0007669"/>
    <property type="project" value="TreeGrafter"/>
</dbReference>
<dbReference type="PANTHER" id="PTHR11070:SF2">
    <property type="entry name" value="ATP-DEPENDENT DNA HELICASE SRS2"/>
    <property type="match status" value="1"/>
</dbReference>
<evidence type="ECO:0000256" key="4">
    <source>
        <dbReference type="ARBA" id="ARBA00022840"/>
    </source>
</evidence>
<evidence type="ECO:0000256" key="2">
    <source>
        <dbReference type="ARBA" id="ARBA00022801"/>
    </source>
</evidence>
<keyword evidence="3 5" id="KW-0347">Helicase</keyword>
<dbReference type="AlphaFoldDB" id="A0A2H0U8U5"/>
<dbReference type="InterPro" id="IPR000212">
    <property type="entry name" value="DNA_helicase_UvrD/REP"/>
</dbReference>
<name>A0A2H0U8U5_9BACT</name>
<feature type="binding site" evidence="5">
    <location>
        <begin position="20"/>
        <end position="27"/>
    </location>
    <ligand>
        <name>ATP</name>
        <dbReference type="ChEBI" id="CHEBI:30616"/>
    </ligand>
</feature>
<keyword evidence="2 5" id="KW-0378">Hydrolase</keyword>
<dbReference type="PROSITE" id="PS51198">
    <property type="entry name" value="UVRD_HELICASE_ATP_BIND"/>
    <property type="match status" value="1"/>
</dbReference>
<evidence type="ECO:0000256" key="5">
    <source>
        <dbReference type="PROSITE-ProRule" id="PRU00560"/>
    </source>
</evidence>
<organism evidence="7 8">
    <name type="scientific">Candidatus Kaiserbacteria bacterium CG10_big_fil_rev_8_21_14_0_10_59_10</name>
    <dbReference type="NCBI Taxonomy" id="1974612"/>
    <lineage>
        <taxon>Bacteria</taxon>
        <taxon>Candidatus Kaiseribacteriota</taxon>
    </lineage>
</organism>
<feature type="domain" description="UvrD-like helicase ATP-binding" evidence="6">
    <location>
        <begin position="1"/>
        <end position="354"/>
    </location>
</feature>
<dbReference type="InterPro" id="IPR027417">
    <property type="entry name" value="P-loop_NTPase"/>
</dbReference>
<evidence type="ECO:0000313" key="7">
    <source>
        <dbReference type="EMBL" id="PIR82821.1"/>
    </source>
</evidence>
<dbReference type="PANTHER" id="PTHR11070">
    <property type="entry name" value="UVRD / RECB / PCRA DNA HELICASE FAMILY MEMBER"/>
    <property type="match status" value="1"/>
</dbReference>
<dbReference type="GO" id="GO:0043138">
    <property type="term" value="F:3'-5' DNA helicase activity"/>
    <property type="evidence" value="ECO:0007669"/>
    <property type="project" value="TreeGrafter"/>
</dbReference>
<dbReference type="SUPFAM" id="SSF52540">
    <property type="entry name" value="P-loop containing nucleoside triphosphate hydrolases"/>
    <property type="match status" value="1"/>
</dbReference>
<evidence type="ECO:0000313" key="8">
    <source>
        <dbReference type="Proteomes" id="UP000231379"/>
    </source>
</evidence>
<dbReference type="Proteomes" id="UP000231379">
    <property type="component" value="Unassembled WGS sequence"/>
</dbReference>
<dbReference type="InterPro" id="IPR014016">
    <property type="entry name" value="UvrD-like_ATP-bd"/>
</dbReference>
<dbReference type="Pfam" id="PF00580">
    <property type="entry name" value="UvrD-helicase"/>
    <property type="match status" value="1"/>
</dbReference>
<protein>
    <submittedName>
        <fullName evidence="7">DNA helicase UvrD</fullName>
    </submittedName>
</protein>
<gene>
    <name evidence="7" type="ORF">COU20_00300</name>
</gene>
<dbReference type="GO" id="GO:0016787">
    <property type="term" value="F:hydrolase activity"/>
    <property type="evidence" value="ECO:0007669"/>
    <property type="project" value="UniProtKB-UniRule"/>
</dbReference>
<dbReference type="GO" id="GO:0005524">
    <property type="term" value="F:ATP binding"/>
    <property type="evidence" value="ECO:0007669"/>
    <property type="project" value="UniProtKB-UniRule"/>
</dbReference>
<keyword evidence="1 5" id="KW-0547">Nucleotide-binding</keyword>
<comment type="caution">
    <text evidence="7">The sequence shown here is derived from an EMBL/GenBank/DDBJ whole genome shotgun (WGS) entry which is preliminary data.</text>
</comment>